<evidence type="ECO:0000313" key="4">
    <source>
        <dbReference type="EMBL" id="QHW17273.1"/>
    </source>
</evidence>
<reference evidence="4" key="1">
    <citation type="submission" date="2020-01" db="EMBL/GenBank/DDBJ databases">
        <title>Global genomic diversity of Molluscum contagiosum virus.</title>
        <authorList>
            <person name="Zorec T.M."/>
            <person name="Skubic L."/>
            <person name="Hosnjak L."/>
            <person name="Trcko K."/>
            <person name="Poljak M."/>
        </authorList>
    </citation>
    <scope>NUCLEOTIDE SEQUENCE</scope>
    <source>
        <strain evidence="2">MCV1_P02S01A</strain>
        <strain evidence="3">MCV1_P02S01B</strain>
        <strain evidence="4">MCV1_P02S02A</strain>
    </source>
</reference>
<evidence type="ECO:0000313" key="3">
    <source>
        <dbReference type="EMBL" id="QHW17091.1"/>
    </source>
</evidence>
<gene>
    <name evidence="4" type="primary">MC163R</name>
</gene>
<evidence type="ECO:0000313" key="2">
    <source>
        <dbReference type="EMBL" id="QHW16909.1"/>
    </source>
</evidence>
<evidence type="ECO:0000256" key="1">
    <source>
        <dbReference type="SAM" id="Phobius"/>
    </source>
</evidence>
<protein>
    <submittedName>
        <fullName evidence="4">MC163R</fullName>
    </submittedName>
</protein>
<dbReference type="EMBL" id="MN931743">
    <property type="protein sequence ID" value="QHW17091.1"/>
    <property type="molecule type" value="Genomic_DNA"/>
</dbReference>
<dbReference type="Proteomes" id="UP000602142">
    <property type="component" value="Segment"/>
</dbReference>
<feature type="transmembrane region" description="Helical" evidence="1">
    <location>
        <begin position="109"/>
        <end position="133"/>
    </location>
</feature>
<dbReference type="Proteomes" id="UP000610093">
    <property type="component" value="Segment"/>
</dbReference>
<keyword evidence="1" id="KW-0812">Transmembrane</keyword>
<proteinExistence type="predicted"/>
<keyword evidence="1" id="KW-1133">Transmembrane helix</keyword>
<dbReference type="EMBL" id="MN931742">
    <property type="protein sequence ID" value="QHW16909.1"/>
    <property type="molecule type" value="Genomic_DNA"/>
</dbReference>
<organism evidence="4 5">
    <name type="scientific">Molluscum contagiosum virus</name>
    <dbReference type="NCBI Taxonomy" id="10279"/>
    <lineage>
        <taxon>Viruses</taxon>
        <taxon>Varidnaviria</taxon>
        <taxon>Bamfordvirae</taxon>
        <taxon>Nucleocytoviricota</taxon>
        <taxon>Pokkesviricetes</taxon>
        <taxon>Chitovirales</taxon>
        <taxon>Poxviridae</taxon>
        <taxon>Chordopoxvirinae</taxon>
        <taxon>Molluscipoxvirus</taxon>
        <taxon>Molluscipoxvirus molluscum</taxon>
    </lineage>
</organism>
<dbReference type="SUPFAM" id="SSF101912">
    <property type="entry name" value="Sema domain"/>
    <property type="match status" value="1"/>
</dbReference>
<name>A0A858A1L2_9POXV</name>
<dbReference type="InterPro" id="IPR036352">
    <property type="entry name" value="Semap_dom_sf"/>
</dbReference>
<accession>A0A858A1L2</accession>
<dbReference type="EMBL" id="MN931744">
    <property type="protein sequence ID" value="QHW17273.1"/>
    <property type="molecule type" value="Genomic_DNA"/>
</dbReference>
<dbReference type="Proteomes" id="UP000613226">
    <property type="component" value="Segment"/>
</dbReference>
<keyword evidence="1" id="KW-0472">Membrane</keyword>
<sequence>MGPRAQRARSTLRKLRRALCGRQDSPARARTPENRHFARKCARTCEHGYAHTHTCEDTPAKEHEHLGEHECLRGHGHAHAYEERCENKHKHLHAHEHTHERHGRAPRRLALTAPLPLLLLPLLLPPMILLFFLSPADAKPVLERQVFWNHSEPRASFLTPPHGPGAPPGGPFLTAVGGDGTLYLIPSNSSNPPVCVEIPLPYGPGHENVITLLLVDGGPRTPDALTVAACLEVGVSLLTTNATEPTNASNSSPRLTGSCEKLRTWALGNPPFTRVCGTGGGTPRCWALSTNGSIHDLGLDGVGYSPPQHNGTRPLLCTNTSEPHLHSCEHTAWNGDHDPQRCTRTPLDKHGQSWSPQCHKSTAPNQLGTHPPLLITKMPDENGTDYVYFLIGGSGDDYPPLLARVCEDDCWLSGHWTPRLQTVLQTNVSCANASALLKSTSGNGGPIVLLVEGEGGNGSICTYSGLDTGKHFAHTPQLGETGPRDPLVGACGHNGDVPESLAKKAREHPDLNQTLTPSGGPVALPGLDPRHVTALGTGPGLLFLGTNQSNVFLLRMDDNGRPNGSLTLFWNGTGNGNGRAGPRGPVLGLQHSSGGGGAGAAGLLAVLFGDGVTVLRTEGAL</sequence>
<evidence type="ECO:0000313" key="5">
    <source>
        <dbReference type="Proteomes" id="UP000602142"/>
    </source>
</evidence>